<dbReference type="Gene3D" id="2.60.200.60">
    <property type="match status" value="1"/>
</dbReference>
<reference evidence="2" key="1">
    <citation type="submission" date="2023-05" db="EMBL/GenBank/DDBJ databases">
        <title>Whole genome sequence of Commensalibacter sp.</title>
        <authorList>
            <person name="Charoenyingcharoen P."/>
            <person name="Yukphan P."/>
        </authorList>
    </citation>
    <scope>NUCLEOTIDE SEQUENCE</scope>
    <source>
        <strain evidence="2">TBRC 10068</strain>
    </source>
</reference>
<evidence type="ECO:0000313" key="2">
    <source>
        <dbReference type="EMBL" id="MDI2113957.1"/>
    </source>
</evidence>
<dbReference type="EMBL" id="JASBAN010000009">
    <property type="protein sequence ID" value="MDI2113957.1"/>
    <property type="molecule type" value="Genomic_DNA"/>
</dbReference>
<gene>
    <name evidence="2" type="ORF">QJV33_11815</name>
</gene>
<comment type="caution">
    <text evidence="2">The sequence shown here is derived from an EMBL/GenBank/DDBJ whole genome shotgun (WGS) entry which is preliminary data.</text>
</comment>
<evidence type="ECO:0000256" key="1">
    <source>
        <dbReference type="SAM" id="MobiDB-lite"/>
    </source>
</evidence>
<dbReference type="Proteomes" id="UP001431775">
    <property type="component" value="Unassembled WGS sequence"/>
</dbReference>
<evidence type="ECO:0000313" key="3">
    <source>
        <dbReference type="Proteomes" id="UP001431775"/>
    </source>
</evidence>
<feature type="compositionally biased region" description="Basic and acidic residues" evidence="1">
    <location>
        <begin position="207"/>
        <end position="248"/>
    </location>
</feature>
<dbReference type="RefSeq" id="WP_281463609.1">
    <property type="nucleotide sequence ID" value="NZ_JASBAN010000009.1"/>
</dbReference>
<organism evidence="2 3">
    <name type="scientific">Commensalibacter nepenthis</name>
    <dbReference type="NCBI Taxonomy" id="3043872"/>
    <lineage>
        <taxon>Bacteria</taxon>
        <taxon>Pseudomonadati</taxon>
        <taxon>Pseudomonadota</taxon>
        <taxon>Alphaproteobacteria</taxon>
        <taxon>Acetobacterales</taxon>
        <taxon>Acetobacteraceae</taxon>
    </lineage>
</organism>
<dbReference type="InterPro" id="IPR008727">
    <property type="entry name" value="PAAR_motif"/>
</dbReference>
<sequence>MVKALIRKGDMTTHGGKVIEGFSDYTIQNIPVAGVGHKTICPLCKGVFPIIQGYGGITVNGIFVALEGHVTACGAKLIPSQHEEVVDEGGGDDVMGAAAQQPEQTQYARLSDNQQSMINDGVYRPNHDQGKITSIADENSFNNINPPDRSLPMDKHGRMLPDREYPHTQYAIKKSKSKPGSSYPQAREWDYDKNGKLVPKRDIDFTDHNRPSIHTDPHQHEWIKRSEKGSLERGDPKPIDIPKDKGWHNEITTGSDSKVETPATTDTIDPDIVDPEIIEIPIP</sequence>
<name>A0ABT6QAN5_9PROT</name>
<protein>
    <submittedName>
        <fullName evidence="2">PAAR domain-containing protein</fullName>
    </submittedName>
</protein>
<dbReference type="Pfam" id="PF05488">
    <property type="entry name" value="PAAR_motif"/>
    <property type="match status" value="1"/>
</dbReference>
<keyword evidence="3" id="KW-1185">Reference proteome</keyword>
<proteinExistence type="predicted"/>
<accession>A0ABT6QAN5</accession>
<feature type="region of interest" description="Disordered" evidence="1">
    <location>
        <begin position="174"/>
        <end position="195"/>
    </location>
</feature>
<dbReference type="CDD" id="cd14744">
    <property type="entry name" value="PAAR_CT_2"/>
    <property type="match status" value="1"/>
</dbReference>
<feature type="region of interest" description="Disordered" evidence="1">
    <location>
        <begin position="207"/>
        <end position="274"/>
    </location>
</feature>